<dbReference type="EMBL" id="JASCXW010000010">
    <property type="protein sequence ID" value="MDI6452758.1"/>
    <property type="molecule type" value="Genomic_DNA"/>
</dbReference>
<gene>
    <name evidence="4" type="ORF">QJ521_04210</name>
</gene>
<keyword evidence="1" id="KW-0328">Glycosyltransferase</keyword>
<dbReference type="PANTHER" id="PTHR34106">
    <property type="entry name" value="GLYCOSIDASE"/>
    <property type="match status" value="1"/>
</dbReference>
<comment type="caution">
    <text evidence="4">The sequence shown here is derived from an EMBL/GenBank/DDBJ whole genome shotgun (WGS) entry which is preliminary data.</text>
</comment>
<dbReference type="SUPFAM" id="SSF75005">
    <property type="entry name" value="Arabinanase/levansucrase/invertase"/>
    <property type="match status" value="1"/>
</dbReference>
<organism evidence="4 5">
    <name type="scientific">Peloplasma aerotolerans</name>
    <dbReference type="NCBI Taxonomy" id="3044389"/>
    <lineage>
        <taxon>Bacteria</taxon>
        <taxon>Bacillati</taxon>
        <taxon>Mycoplasmatota</taxon>
        <taxon>Mollicutes</taxon>
        <taxon>Acholeplasmatales</taxon>
        <taxon>Acholeplasmataceae</taxon>
        <taxon>Peloplasma</taxon>
    </lineage>
</organism>
<dbReference type="AlphaFoldDB" id="A0AAW6UCQ7"/>
<dbReference type="Gene3D" id="2.115.10.20">
    <property type="entry name" value="Glycosyl hydrolase domain, family 43"/>
    <property type="match status" value="1"/>
</dbReference>
<accession>A0AAW6UCQ7</accession>
<dbReference type="PANTHER" id="PTHR34106:SF1">
    <property type="entry name" value="1,4-BETA-MANNOSYL-N-ACETYLGLUCOSAMINE PHOSPHORYLASE"/>
    <property type="match status" value="1"/>
</dbReference>
<evidence type="ECO:0000256" key="2">
    <source>
        <dbReference type="ARBA" id="ARBA00022679"/>
    </source>
</evidence>
<dbReference type="PIRSF" id="PIRSF016202">
    <property type="entry name" value="PH1107"/>
    <property type="match status" value="1"/>
</dbReference>
<keyword evidence="4" id="KW-0378">Hydrolase</keyword>
<dbReference type="InterPro" id="IPR023296">
    <property type="entry name" value="Glyco_hydro_beta-prop_sf"/>
</dbReference>
<dbReference type="InterPro" id="IPR007184">
    <property type="entry name" value="Mannoside_phosphorylase"/>
</dbReference>
<comment type="similarity">
    <text evidence="3">Belongs to the glycosyl hydrolase 130 family.</text>
</comment>
<proteinExistence type="inferred from homology"/>
<keyword evidence="4" id="KW-0326">Glycosidase</keyword>
<dbReference type="RefSeq" id="WP_282839183.1">
    <property type="nucleotide sequence ID" value="NZ_JASCXW010000010.1"/>
</dbReference>
<evidence type="ECO:0000256" key="1">
    <source>
        <dbReference type="ARBA" id="ARBA00022676"/>
    </source>
</evidence>
<keyword evidence="5" id="KW-1185">Reference proteome</keyword>
<evidence type="ECO:0000313" key="5">
    <source>
        <dbReference type="Proteomes" id="UP001431532"/>
    </source>
</evidence>
<dbReference type="Proteomes" id="UP001431532">
    <property type="component" value="Unassembled WGS sequence"/>
</dbReference>
<dbReference type="GO" id="GO:0016798">
    <property type="term" value="F:hydrolase activity, acting on glycosyl bonds"/>
    <property type="evidence" value="ECO:0007669"/>
    <property type="project" value="UniProtKB-KW"/>
</dbReference>
<evidence type="ECO:0000256" key="3">
    <source>
        <dbReference type="ARBA" id="ARBA00024356"/>
    </source>
</evidence>
<keyword evidence="2" id="KW-0808">Transferase</keyword>
<protein>
    <submittedName>
        <fullName evidence="4">Glycosidase</fullName>
    </submittedName>
</protein>
<dbReference type="Pfam" id="PF04041">
    <property type="entry name" value="Glyco_hydro_130"/>
    <property type="match status" value="1"/>
</dbReference>
<dbReference type="GO" id="GO:0016757">
    <property type="term" value="F:glycosyltransferase activity"/>
    <property type="evidence" value="ECO:0007669"/>
    <property type="project" value="UniProtKB-KW"/>
</dbReference>
<sequence length="390" mass="45166">MIHPKYDELKIKQKDLLNRKNEVDLRFYNGIYDRYLYPVITRHHVPIEWRFDLNQSKNPYFMERLMVNATFNSGAIYHEGKHYLVVRLEGADRKSIFALASSRTGVDGFEFERLIHWDDFDKQETNRYDMRLVKHEDGYIYGTYCAEKKDLLHNDTSSAVADVGIVRTKDLMTWEKLPNLLTKASQQRNVVLHPEFVSGKYAFYTRPQDGFIDVGDGGGIYFGCADNIEKAEIHEEKIIAGKKYHTIYEYKNGQGPAPIKTSKGWIHLAHGVRQTAAGLRYVLYMFATDLTHLTQVIAKPSGYFIAPFDDERIGDVSNVVFSNGWTEKNNQVFIYYASSDTRIHVATTTIDKLIDYVFNTPQEVYRSNDSTVQRQQLIDNNKKIKEKTHG</sequence>
<name>A0AAW6UCQ7_9MOLU</name>
<reference evidence="4" key="1">
    <citation type="submission" date="2023-05" db="EMBL/GenBank/DDBJ databases">
        <title>Mariniplasma microaerophilum sp. nov., a novel anaerobic mollicute isolated from terrestrial mud volcano, Taman Peninsula, Russia.</title>
        <authorList>
            <person name="Khomyakova M.A."/>
            <person name="Merkel A.Y."/>
            <person name="Slobodkin A.I."/>
        </authorList>
    </citation>
    <scope>NUCLEOTIDE SEQUENCE</scope>
    <source>
        <strain evidence="4">M4Ah</strain>
    </source>
</reference>
<evidence type="ECO:0000313" key="4">
    <source>
        <dbReference type="EMBL" id="MDI6452758.1"/>
    </source>
</evidence>